<evidence type="ECO:0000259" key="11">
    <source>
        <dbReference type="Pfam" id="PF00562"/>
    </source>
</evidence>
<feature type="domain" description="RNA polymerase beta subunit protrusion" evidence="14">
    <location>
        <begin position="30"/>
        <end position="425"/>
    </location>
</feature>
<evidence type="ECO:0000313" key="17">
    <source>
        <dbReference type="EMBL" id="KAL2919906.1"/>
    </source>
</evidence>
<keyword evidence="6 9" id="KW-0804">Transcription</keyword>
<comment type="similarity">
    <text evidence="2 8">Belongs to the RNA polymerase beta chain family.</text>
</comment>
<dbReference type="Pfam" id="PF00562">
    <property type="entry name" value="RNA_pol_Rpb2_6"/>
    <property type="match status" value="1"/>
</dbReference>
<dbReference type="PROSITE" id="PS01166">
    <property type="entry name" value="RNA_POL_BETA"/>
    <property type="match status" value="1"/>
</dbReference>
<dbReference type="Pfam" id="PF06883">
    <property type="entry name" value="RNA_pol_Rpa2_4"/>
    <property type="match status" value="1"/>
</dbReference>
<dbReference type="Gene3D" id="3.90.1070.20">
    <property type="match status" value="1"/>
</dbReference>
<feature type="region of interest" description="Disordered" evidence="10">
    <location>
        <begin position="565"/>
        <end position="609"/>
    </location>
</feature>
<dbReference type="EMBL" id="JADGIZ020000002">
    <property type="protein sequence ID" value="KAL2919906.1"/>
    <property type="molecule type" value="Genomic_DNA"/>
</dbReference>
<keyword evidence="3 9" id="KW-0240">DNA-directed RNA polymerase</keyword>
<dbReference type="CDD" id="cd00653">
    <property type="entry name" value="RNA_pol_B_RPB2"/>
    <property type="match status" value="1"/>
</dbReference>
<evidence type="ECO:0000256" key="9">
    <source>
        <dbReference type="RuleBase" id="RU363031"/>
    </source>
</evidence>
<dbReference type="Gene3D" id="2.40.50.150">
    <property type="match status" value="1"/>
</dbReference>
<evidence type="ECO:0000259" key="15">
    <source>
        <dbReference type="Pfam" id="PF04565"/>
    </source>
</evidence>
<keyword evidence="18" id="KW-1185">Reference proteome</keyword>
<comment type="function">
    <text evidence="9">DNA-dependent RNA polymerase catalyzes the transcription of DNA into RNA using the four ribonucleoside triphosphates as substrates.</text>
</comment>
<proteinExistence type="inferred from homology"/>
<evidence type="ECO:0000256" key="7">
    <source>
        <dbReference type="ARBA" id="ARBA00023242"/>
    </source>
</evidence>
<keyword evidence="7" id="KW-0539">Nucleus</keyword>
<sequence length="1242" mass="137640">MAPTFRTLERQQQAVVPSRTGTQFPKLAKLAAPHIDSFNALFAGTTPAASSGAAALPSGPGLLERAVGDVGSRVVFDGQRDAPLADRNKLELWLSGITVAKPSIDAAKGALSNVMYPAECRERGVSYKAKMQIRLNWRINGGPIQTEARNLGSLPIMVRSSKCNLYGKSPYELVQHHEDAEEFGGYFISNGIERLVRLLIVPRRNHPTAIVRPSFQNRGPTYTKFGVSIRSVRPDQTSQTVTMHYCSDGAVTLRFSYRKNEYMVPVILVLRALCDASDREIFERITMGMYSNTFLTDRVELLLRSFRRYAVFSRKQALSYLGSKFAVMLDSPEDAFEEDVGREFLRKIILVHLNDAKSKFDLIIFMLQKLYSLVAGDCAQDNPDSLQFQETLLAGHLFVGIIKEKLGDYLDAIKTQINTDLRRSASTVNFSDKKYMQRVFARCSGAADIGKKLEYFLATGNLVSNTGLDLQQVSGYTIVGEKLNFYRYISHFRSIHRGSFFAELKTTTVRKLLPESWGFLCPVHTPDGAPCGLLNHLSHKCEIMLDQIDVSHIPQLVASLGAGQISGQGPRVAAAVPDSDRGHSDAMDVDGDDYGDDDNDDDAEHGDQDGVVADAGAELRNRKKVLVSVQLDGRVIGWCRDSVAQRIAQTLRDWKVRQLHRVPATLEIGYVPPTRGGQYPGLFLFSSPARMVRPVRYLATGGTDYVGPFEQVYMNVACMNEDVVPGLTTHQEFDPTDMLSVVANMTPFSDFNQSPRNMYQCQMGKQSMGTPAQNLFHRTDNKLYRLQTGQSPIVRPNAHNDYGLDGYPNGMNAVVCVISYTGYDMEDASIIAKSSYERGYGYGTIYKGEWVDLAEHRRRGEPITHHFGFVAAGETETTLSEKALTRALQFIDLDGLPIVGVRLTQGDPMYAYVDDVTGKVYIKDYKGMEDAYVDQVRLIGSDSGDQELQKIHIRLRIPRPPIIGDKFSSRHGQKGVISQKWPSIDMPFSESGIIPDVIINPHAFPSRMTIGMFVESLAGKAGALHGHSQDATPFRFNENHAAADFFGEELAKAGFNYHGNEPMYSGITGQEFKADIYIGVVYYQRLRHMVSDKYQVRTTGPVHNLTQQPVKGRKRAGGIRFGEMERDSLLAHGVSFLLKDRLMNCSDYSQCHVCRLCGSILSPMQRRLGVAGETLDATVPSGGAAAATTASDPASAGRVVECMTCGTSRGIEVIAIPYVFRYLCTELVAMNIKLRLDIAHRA</sequence>
<comment type="caution">
    <text evidence="17">The sequence shown here is derived from an EMBL/GenBank/DDBJ whole genome shotgun (WGS) entry which is preliminary data.</text>
</comment>
<feature type="compositionally biased region" description="Acidic residues" evidence="10">
    <location>
        <begin position="587"/>
        <end position="604"/>
    </location>
</feature>
<evidence type="ECO:0000259" key="12">
    <source>
        <dbReference type="Pfam" id="PF04560"/>
    </source>
</evidence>
<evidence type="ECO:0000256" key="2">
    <source>
        <dbReference type="ARBA" id="ARBA00006835"/>
    </source>
</evidence>
<feature type="domain" description="RNA polymerase Rpb2" evidence="13">
    <location>
        <begin position="203"/>
        <end position="387"/>
    </location>
</feature>
<evidence type="ECO:0000256" key="5">
    <source>
        <dbReference type="ARBA" id="ARBA00022695"/>
    </source>
</evidence>
<evidence type="ECO:0000256" key="6">
    <source>
        <dbReference type="ARBA" id="ARBA00023163"/>
    </source>
</evidence>
<feature type="domain" description="RNA polymerase Rpb2" evidence="15">
    <location>
        <begin position="480"/>
        <end position="543"/>
    </location>
</feature>
<comment type="catalytic activity">
    <reaction evidence="9">
        <text>RNA(n) + a ribonucleoside 5'-triphosphate = RNA(n+1) + diphosphate</text>
        <dbReference type="Rhea" id="RHEA:21248"/>
        <dbReference type="Rhea" id="RHEA-COMP:14527"/>
        <dbReference type="Rhea" id="RHEA-COMP:17342"/>
        <dbReference type="ChEBI" id="CHEBI:33019"/>
        <dbReference type="ChEBI" id="CHEBI:61557"/>
        <dbReference type="ChEBI" id="CHEBI:140395"/>
        <dbReference type="EC" id="2.7.7.6"/>
    </reaction>
</comment>
<feature type="domain" description="RNA polymerase Rpb2" evidence="12">
    <location>
        <begin position="1117"/>
        <end position="1236"/>
    </location>
</feature>
<dbReference type="PANTHER" id="PTHR20856">
    <property type="entry name" value="DNA-DIRECTED RNA POLYMERASE I SUBUNIT 2"/>
    <property type="match status" value="1"/>
</dbReference>
<dbReference type="Gene3D" id="3.90.1110.10">
    <property type="entry name" value="RNA polymerase Rpb2, domain 2"/>
    <property type="match status" value="1"/>
</dbReference>
<dbReference type="InterPro" id="IPR037033">
    <property type="entry name" value="DNA-dir_RNAP_su2_hyb_sf"/>
</dbReference>
<protein>
    <recommendedName>
        <fullName evidence="9">DNA-directed RNA polymerase subunit beta</fullName>
        <ecNumber evidence="9">2.7.7.6</ecNumber>
    </recommendedName>
</protein>
<dbReference type="Pfam" id="PF04561">
    <property type="entry name" value="RNA_pol_Rpb2_2"/>
    <property type="match status" value="1"/>
</dbReference>
<dbReference type="InterPro" id="IPR009674">
    <property type="entry name" value="Rpa2_dom_4"/>
</dbReference>
<keyword evidence="5 9" id="KW-0548">Nucleotidyltransferase</keyword>
<keyword evidence="4 9" id="KW-0808">Transferase</keyword>
<dbReference type="InterPro" id="IPR007644">
    <property type="entry name" value="RNA_pol_bsu_protrusion"/>
</dbReference>
<accession>A0ABR4NKC5</accession>
<evidence type="ECO:0000259" key="13">
    <source>
        <dbReference type="Pfam" id="PF04561"/>
    </source>
</evidence>
<dbReference type="InterPro" id="IPR014724">
    <property type="entry name" value="RNA_pol_RPB2_OB-fold"/>
</dbReference>
<evidence type="ECO:0000256" key="8">
    <source>
        <dbReference type="RuleBase" id="RU000434"/>
    </source>
</evidence>
<dbReference type="Gene3D" id="3.90.1100.10">
    <property type="match status" value="2"/>
</dbReference>
<dbReference type="Pfam" id="PF04560">
    <property type="entry name" value="RNA_pol_Rpb2_7"/>
    <property type="match status" value="1"/>
</dbReference>
<evidence type="ECO:0000313" key="18">
    <source>
        <dbReference type="Proteomes" id="UP001527925"/>
    </source>
</evidence>
<dbReference type="InterPro" id="IPR007121">
    <property type="entry name" value="RNA_pol_bsu_CS"/>
</dbReference>
<evidence type="ECO:0000256" key="4">
    <source>
        <dbReference type="ARBA" id="ARBA00022679"/>
    </source>
</evidence>
<evidence type="ECO:0000259" key="14">
    <source>
        <dbReference type="Pfam" id="PF04563"/>
    </source>
</evidence>
<dbReference type="EC" id="2.7.7.6" evidence="9"/>
<dbReference type="Proteomes" id="UP001527925">
    <property type="component" value="Unassembled WGS sequence"/>
</dbReference>
<dbReference type="Gene3D" id="2.40.270.10">
    <property type="entry name" value="DNA-directed RNA polymerase, subunit 2, domain 6"/>
    <property type="match status" value="1"/>
</dbReference>
<comment type="subcellular location">
    <subcellularLocation>
        <location evidence="1">Nucleus</location>
    </subcellularLocation>
</comment>
<evidence type="ECO:0000256" key="3">
    <source>
        <dbReference type="ARBA" id="ARBA00022478"/>
    </source>
</evidence>
<organism evidence="17 18">
    <name type="scientific">Polyrhizophydium stewartii</name>
    <dbReference type="NCBI Taxonomy" id="2732419"/>
    <lineage>
        <taxon>Eukaryota</taxon>
        <taxon>Fungi</taxon>
        <taxon>Fungi incertae sedis</taxon>
        <taxon>Chytridiomycota</taxon>
        <taxon>Chytridiomycota incertae sedis</taxon>
        <taxon>Chytridiomycetes</taxon>
        <taxon>Rhizophydiales</taxon>
        <taxon>Rhizophydiales incertae sedis</taxon>
        <taxon>Polyrhizophydium</taxon>
    </lineage>
</organism>
<dbReference type="Pfam" id="PF04563">
    <property type="entry name" value="RNA_pol_Rpb2_1"/>
    <property type="match status" value="1"/>
</dbReference>
<reference evidence="17 18" key="1">
    <citation type="submission" date="2023-09" db="EMBL/GenBank/DDBJ databases">
        <title>Pangenome analysis of Batrachochytrium dendrobatidis and related Chytrids.</title>
        <authorList>
            <person name="Yacoub M.N."/>
            <person name="Stajich J.E."/>
            <person name="James T.Y."/>
        </authorList>
    </citation>
    <scope>NUCLEOTIDE SEQUENCE [LARGE SCALE GENOMIC DNA]</scope>
    <source>
        <strain evidence="17 18">JEL0888</strain>
    </source>
</reference>
<dbReference type="SUPFAM" id="SSF64484">
    <property type="entry name" value="beta and beta-prime subunits of DNA dependent RNA-polymerase"/>
    <property type="match status" value="1"/>
</dbReference>
<feature type="domain" description="DNA-directed RNA polymerase subunit 2 hybrid-binding" evidence="11">
    <location>
        <begin position="742"/>
        <end position="1115"/>
    </location>
</feature>
<dbReference type="InterPro" id="IPR007120">
    <property type="entry name" value="DNA-dir_RNAP_su2_dom"/>
</dbReference>
<dbReference type="InterPro" id="IPR007641">
    <property type="entry name" value="RNA_pol_Rpb2_7"/>
</dbReference>
<dbReference type="Gene3D" id="3.90.1800.10">
    <property type="entry name" value="RNA polymerase alpha subunit dimerisation domain"/>
    <property type="match status" value="1"/>
</dbReference>
<dbReference type="InterPro" id="IPR007645">
    <property type="entry name" value="RNA_pol_Rpb2_3"/>
</dbReference>
<name>A0ABR4NKC5_9FUNG</name>
<evidence type="ECO:0000256" key="1">
    <source>
        <dbReference type="ARBA" id="ARBA00004123"/>
    </source>
</evidence>
<dbReference type="Pfam" id="PF04565">
    <property type="entry name" value="RNA_pol_Rpb2_3"/>
    <property type="match status" value="1"/>
</dbReference>
<dbReference type="InterPro" id="IPR015712">
    <property type="entry name" value="DNA-dir_RNA_pol_su2"/>
</dbReference>
<dbReference type="InterPro" id="IPR037034">
    <property type="entry name" value="RNA_pol_Rpb2_2_sf"/>
</dbReference>
<gene>
    <name evidence="17" type="ORF">HK105_200823</name>
</gene>
<evidence type="ECO:0000259" key="16">
    <source>
        <dbReference type="Pfam" id="PF06883"/>
    </source>
</evidence>
<evidence type="ECO:0000256" key="10">
    <source>
        <dbReference type="SAM" id="MobiDB-lite"/>
    </source>
</evidence>
<feature type="domain" description="DNA-directed RNA polymerase I subunit RPA2" evidence="16">
    <location>
        <begin position="636"/>
        <end position="693"/>
    </location>
</feature>
<dbReference type="InterPro" id="IPR007642">
    <property type="entry name" value="RNA_pol_Rpb2_2"/>
</dbReference>